<feature type="region of interest" description="Disordered" evidence="1">
    <location>
        <begin position="119"/>
        <end position="143"/>
    </location>
</feature>
<gene>
    <name evidence="2" type="ORF">E2C01_047533</name>
</gene>
<name>A0A5B7G874_PORTR</name>
<dbReference type="AlphaFoldDB" id="A0A5B7G874"/>
<evidence type="ECO:0000313" key="2">
    <source>
        <dbReference type="EMBL" id="MPC53635.1"/>
    </source>
</evidence>
<reference evidence="2 3" key="1">
    <citation type="submission" date="2019-05" db="EMBL/GenBank/DDBJ databases">
        <title>Another draft genome of Portunus trituberculatus and its Hox gene families provides insights of decapod evolution.</title>
        <authorList>
            <person name="Jeong J.-H."/>
            <person name="Song I."/>
            <person name="Kim S."/>
            <person name="Choi T."/>
            <person name="Kim D."/>
            <person name="Ryu S."/>
            <person name="Kim W."/>
        </authorList>
    </citation>
    <scope>NUCLEOTIDE SEQUENCE [LARGE SCALE GENOMIC DNA]</scope>
    <source>
        <tissue evidence="2">Muscle</tissue>
    </source>
</reference>
<keyword evidence="3" id="KW-1185">Reference proteome</keyword>
<evidence type="ECO:0000256" key="1">
    <source>
        <dbReference type="SAM" id="MobiDB-lite"/>
    </source>
</evidence>
<protein>
    <submittedName>
        <fullName evidence="2">Uncharacterized protein</fullName>
    </submittedName>
</protein>
<evidence type="ECO:0000313" key="3">
    <source>
        <dbReference type="Proteomes" id="UP000324222"/>
    </source>
</evidence>
<proteinExistence type="predicted"/>
<dbReference type="EMBL" id="VSRR010011775">
    <property type="protein sequence ID" value="MPC53635.1"/>
    <property type="molecule type" value="Genomic_DNA"/>
</dbReference>
<sequence length="143" mass="16223">MWACRGAGAWLRGRVTRVPIGENARNQLSEAYTTGQKTNYDNSSQCVVWRRSERRRQAVGLGVECFSVLLQGVRYLVLPGVEGEAWWRAAPRHPPITHLHNTDFWDIRTRLMALENHKNIDRDSSANQRPGRGAVSEALKNVT</sequence>
<accession>A0A5B7G874</accession>
<dbReference type="Proteomes" id="UP000324222">
    <property type="component" value="Unassembled WGS sequence"/>
</dbReference>
<comment type="caution">
    <text evidence="2">The sequence shown here is derived from an EMBL/GenBank/DDBJ whole genome shotgun (WGS) entry which is preliminary data.</text>
</comment>
<organism evidence="2 3">
    <name type="scientific">Portunus trituberculatus</name>
    <name type="common">Swimming crab</name>
    <name type="synonym">Neptunus trituberculatus</name>
    <dbReference type="NCBI Taxonomy" id="210409"/>
    <lineage>
        <taxon>Eukaryota</taxon>
        <taxon>Metazoa</taxon>
        <taxon>Ecdysozoa</taxon>
        <taxon>Arthropoda</taxon>
        <taxon>Crustacea</taxon>
        <taxon>Multicrustacea</taxon>
        <taxon>Malacostraca</taxon>
        <taxon>Eumalacostraca</taxon>
        <taxon>Eucarida</taxon>
        <taxon>Decapoda</taxon>
        <taxon>Pleocyemata</taxon>
        <taxon>Brachyura</taxon>
        <taxon>Eubrachyura</taxon>
        <taxon>Portunoidea</taxon>
        <taxon>Portunidae</taxon>
        <taxon>Portuninae</taxon>
        <taxon>Portunus</taxon>
    </lineage>
</organism>